<evidence type="ECO:0000313" key="7">
    <source>
        <dbReference type="Proteomes" id="UP001331761"/>
    </source>
</evidence>
<comment type="subcellular location">
    <subcellularLocation>
        <location evidence="1">Membrane</location>
    </subcellularLocation>
</comment>
<dbReference type="EMBL" id="WIXE01017552">
    <property type="protein sequence ID" value="KAK5971631.1"/>
    <property type="molecule type" value="Genomic_DNA"/>
</dbReference>
<evidence type="ECO:0000313" key="6">
    <source>
        <dbReference type="EMBL" id="KAK5971631.1"/>
    </source>
</evidence>
<name>A0AAN8F109_TRICO</name>
<keyword evidence="7" id="KW-1185">Reference proteome</keyword>
<dbReference type="InterPro" id="IPR019424">
    <property type="entry name" value="7TM_GPCR_Srsx"/>
</dbReference>
<protein>
    <submittedName>
        <fullName evidence="6">Uncharacterized protein</fullName>
    </submittedName>
</protein>
<organism evidence="6 7">
    <name type="scientific">Trichostrongylus colubriformis</name>
    <name type="common">Black scour worm</name>
    <dbReference type="NCBI Taxonomy" id="6319"/>
    <lineage>
        <taxon>Eukaryota</taxon>
        <taxon>Metazoa</taxon>
        <taxon>Ecdysozoa</taxon>
        <taxon>Nematoda</taxon>
        <taxon>Chromadorea</taxon>
        <taxon>Rhabditida</taxon>
        <taxon>Rhabditina</taxon>
        <taxon>Rhabditomorpha</taxon>
        <taxon>Strongyloidea</taxon>
        <taxon>Trichostrongylidae</taxon>
        <taxon>Trichostrongylus</taxon>
    </lineage>
</organism>
<dbReference type="InterPro" id="IPR000276">
    <property type="entry name" value="GPCR_Rhodpsn"/>
</dbReference>
<accession>A0AAN8F109</accession>
<dbReference type="PANTHER" id="PTHR23360:SF67">
    <property type="entry name" value="G-PROTEIN COUPLED RECEPTORS FAMILY 1 PROFILE DOMAIN-CONTAINING PROTEIN"/>
    <property type="match status" value="1"/>
</dbReference>
<keyword evidence="3 5" id="KW-1133">Transmembrane helix</keyword>
<feature type="transmembrane region" description="Helical" evidence="5">
    <location>
        <begin position="52"/>
        <end position="79"/>
    </location>
</feature>
<dbReference type="AlphaFoldDB" id="A0AAN8F109"/>
<evidence type="ECO:0000256" key="4">
    <source>
        <dbReference type="ARBA" id="ARBA00023136"/>
    </source>
</evidence>
<evidence type="ECO:0000256" key="1">
    <source>
        <dbReference type="ARBA" id="ARBA00004370"/>
    </source>
</evidence>
<keyword evidence="4 5" id="KW-0472">Membrane</keyword>
<keyword evidence="2 5" id="KW-0812">Transmembrane</keyword>
<evidence type="ECO:0000256" key="3">
    <source>
        <dbReference type="ARBA" id="ARBA00022989"/>
    </source>
</evidence>
<dbReference type="Gene3D" id="1.20.1070.10">
    <property type="entry name" value="Rhodopsin 7-helix transmembrane proteins"/>
    <property type="match status" value="1"/>
</dbReference>
<sequence length="180" mass="20867">HRITRNALYVPIISLPAALYGLFIVIFGFIMVDDKPINMCNPPSSLSTNIKTYWYTVAGIAGGITILSYAVAYLLVLYYSKRHADQRQDFARRTMRSMSIILIIFLCTRYLATVGANILNVTNFDPETVELYQNYCVFAAMICYSQNFYVTFWRSSEYREVLLKDIKSHKMFCWKCCHQV</sequence>
<dbReference type="InterPro" id="IPR047130">
    <property type="entry name" value="7TM_GPCR_Srsx_nematod"/>
</dbReference>
<dbReference type="PANTHER" id="PTHR23360">
    <property type="entry name" value="G-PROTEIN COUPLED RECEPTORS FAMILY 1 PROFILE DOMAIN-CONTAINING PROTEIN-RELATED"/>
    <property type="match status" value="1"/>
</dbReference>
<comment type="caution">
    <text evidence="6">The sequence shown here is derived from an EMBL/GenBank/DDBJ whole genome shotgun (WGS) entry which is preliminary data.</text>
</comment>
<dbReference type="SMART" id="SM01381">
    <property type="entry name" value="7TM_GPCR_Srsx"/>
    <property type="match status" value="1"/>
</dbReference>
<evidence type="ECO:0000256" key="5">
    <source>
        <dbReference type="SAM" id="Phobius"/>
    </source>
</evidence>
<dbReference type="Proteomes" id="UP001331761">
    <property type="component" value="Unassembled WGS sequence"/>
</dbReference>
<feature type="transmembrane region" description="Helical" evidence="5">
    <location>
        <begin position="7"/>
        <end position="32"/>
    </location>
</feature>
<reference evidence="6 7" key="1">
    <citation type="submission" date="2019-10" db="EMBL/GenBank/DDBJ databases">
        <title>Assembly and Annotation for the nematode Trichostrongylus colubriformis.</title>
        <authorList>
            <person name="Martin J."/>
        </authorList>
    </citation>
    <scope>NUCLEOTIDE SEQUENCE [LARGE SCALE GENOMIC DNA]</scope>
    <source>
        <strain evidence="6">G859</strain>
        <tissue evidence="6">Whole worm</tissue>
    </source>
</reference>
<feature type="transmembrane region" description="Helical" evidence="5">
    <location>
        <begin position="100"/>
        <end position="119"/>
    </location>
</feature>
<dbReference type="GO" id="GO:0016020">
    <property type="term" value="C:membrane"/>
    <property type="evidence" value="ECO:0007669"/>
    <property type="project" value="UniProtKB-SubCell"/>
</dbReference>
<gene>
    <name evidence="6" type="ORF">GCK32_010778</name>
</gene>
<proteinExistence type="predicted"/>
<dbReference type="GO" id="GO:0004930">
    <property type="term" value="F:G protein-coupled receptor activity"/>
    <property type="evidence" value="ECO:0007669"/>
    <property type="project" value="InterPro"/>
</dbReference>
<dbReference type="SUPFAM" id="SSF81321">
    <property type="entry name" value="Family A G protein-coupled receptor-like"/>
    <property type="match status" value="1"/>
</dbReference>
<dbReference type="Pfam" id="PF10320">
    <property type="entry name" value="7TM_GPCR_Srsx"/>
    <property type="match status" value="1"/>
</dbReference>
<feature type="transmembrane region" description="Helical" evidence="5">
    <location>
        <begin position="131"/>
        <end position="150"/>
    </location>
</feature>
<feature type="non-terminal residue" evidence="6">
    <location>
        <position position="1"/>
    </location>
</feature>
<evidence type="ECO:0000256" key="2">
    <source>
        <dbReference type="ARBA" id="ARBA00022692"/>
    </source>
</evidence>